<dbReference type="Pfam" id="PF04854">
    <property type="entry name" value="DUF624"/>
    <property type="match status" value="1"/>
</dbReference>
<evidence type="ECO:0000313" key="3">
    <source>
        <dbReference type="Proteomes" id="UP000199701"/>
    </source>
</evidence>
<protein>
    <submittedName>
        <fullName evidence="2">Uncharacterized membrane protein YesL</fullName>
    </submittedName>
</protein>
<proteinExistence type="predicted"/>
<feature type="transmembrane region" description="Helical" evidence="1">
    <location>
        <begin position="21"/>
        <end position="50"/>
    </location>
</feature>
<sequence length="220" mass="25208">MGKFFSIEGRFFGGMTRVADFIILDILVMIFSIPIITIGPALSAGYYVALKEVKNQEGYVVKSFIKAFKQNFLQGFIIELITFGAAGLLYFDLSITYKWAHSAEQSLFANLLFFVLLGFLVIVFAIVIYIFPMLAKFDNKTIKLIINSMVMAMKHLPQTIIMVIINGYLVYLTFTYPPFIIFSIGISLYITAYIMTRIFNIYTKPKEKEDESDAYHIDMY</sequence>
<dbReference type="RefSeq" id="WP_092449568.1">
    <property type="nucleotide sequence ID" value="NZ_FOJI01000001.1"/>
</dbReference>
<evidence type="ECO:0000313" key="2">
    <source>
        <dbReference type="EMBL" id="SEV82800.1"/>
    </source>
</evidence>
<dbReference type="OrthoDB" id="9814991at2"/>
<feature type="transmembrane region" description="Helical" evidence="1">
    <location>
        <begin position="156"/>
        <end position="174"/>
    </location>
</feature>
<reference evidence="2 3" key="1">
    <citation type="submission" date="2016-10" db="EMBL/GenBank/DDBJ databases">
        <authorList>
            <person name="de Groot N.N."/>
        </authorList>
    </citation>
    <scope>NUCLEOTIDE SEQUENCE [LARGE SCALE GENOMIC DNA]</scope>
    <source>
        <strain evidence="2 3">DSM 9179</strain>
    </source>
</reference>
<feature type="transmembrane region" description="Helical" evidence="1">
    <location>
        <begin position="180"/>
        <end position="199"/>
    </location>
</feature>
<name>A0A1I0M4V0_9FIRM</name>
<dbReference type="EMBL" id="FOJI01000001">
    <property type="protein sequence ID" value="SEV82800.1"/>
    <property type="molecule type" value="Genomic_DNA"/>
</dbReference>
<gene>
    <name evidence="2" type="ORF">SAMN05421659_101141</name>
</gene>
<keyword evidence="1" id="KW-1133">Transmembrane helix</keyword>
<organism evidence="2 3">
    <name type="scientific">[Clostridium] fimetarium</name>
    <dbReference type="NCBI Taxonomy" id="99656"/>
    <lineage>
        <taxon>Bacteria</taxon>
        <taxon>Bacillati</taxon>
        <taxon>Bacillota</taxon>
        <taxon>Clostridia</taxon>
        <taxon>Lachnospirales</taxon>
        <taxon>Lachnospiraceae</taxon>
    </lineage>
</organism>
<feature type="transmembrane region" description="Helical" evidence="1">
    <location>
        <begin position="71"/>
        <end position="91"/>
    </location>
</feature>
<keyword evidence="1" id="KW-0812">Transmembrane</keyword>
<keyword evidence="3" id="KW-1185">Reference proteome</keyword>
<dbReference type="Proteomes" id="UP000199701">
    <property type="component" value="Unassembled WGS sequence"/>
</dbReference>
<keyword evidence="1" id="KW-0472">Membrane</keyword>
<feature type="transmembrane region" description="Helical" evidence="1">
    <location>
        <begin position="111"/>
        <end position="135"/>
    </location>
</feature>
<accession>A0A1I0M4V0</accession>
<dbReference type="STRING" id="99656.SAMN05421659_101141"/>
<evidence type="ECO:0000256" key="1">
    <source>
        <dbReference type="SAM" id="Phobius"/>
    </source>
</evidence>
<dbReference type="InterPro" id="IPR006938">
    <property type="entry name" value="DUF624"/>
</dbReference>
<dbReference type="AlphaFoldDB" id="A0A1I0M4V0"/>